<evidence type="ECO:0000256" key="2">
    <source>
        <dbReference type="ARBA" id="ARBA00009853"/>
    </source>
</evidence>
<evidence type="ECO:0000259" key="7">
    <source>
        <dbReference type="Pfam" id="PF00892"/>
    </source>
</evidence>
<evidence type="ECO:0000256" key="4">
    <source>
        <dbReference type="ARBA" id="ARBA00022989"/>
    </source>
</evidence>
<evidence type="ECO:0000256" key="6">
    <source>
        <dbReference type="SAM" id="Phobius"/>
    </source>
</evidence>
<dbReference type="PANTHER" id="PTHR22911:SF6">
    <property type="entry name" value="SOLUTE CARRIER FAMILY 35 MEMBER G1"/>
    <property type="match status" value="1"/>
</dbReference>
<feature type="transmembrane region" description="Helical" evidence="6">
    <location>
        <begin position="207"/>
        <end position="230"/>
    </location>
</feature>
<feature type="transmembrane region" description="Helical" evidence="6">
    <location>
        <begin position="263"/>
        <end position="283"/>
    </location>
</feature>
<evidence type="ECO:0000256" key="1">
    <source>
        <dbReference type="ARBA" id="ARBA00004141"/>
    </source>
</evidence>
<gene>
    <name evidence="8" type="ORF">JO391_19780</name>
</gene>
<dbReference type="InterPro" id="IPR037185">
    <property type="entry name" value="EmrE-like"/>
</dbReference>
<feature type="transmembrane region" description="Helical" evidence="6">
    <location>
        <begin position="97"/>
        <end position="115"/>
    </location>
</feature>
<dbReference type="Pfam" id="PF00892">
    <property type="entry name" value="EamA"/>
    <property type="match status" value="1"/>
</dbReference>
<feature type="transmembrane region" description="Helical" evidence="6">
    <location>
        <begin position="237"/>
        <end position="257"/>
    </location>
</feature>
<comment type="similarity">
    <text evidence="2">Belongs to the drug/metabolite transporter (DMT) superfamily. 10 TMS drug/metabolite exporter (DME) (TC 2.A.7.3) family.</text>
</comment>
<reference evidence="8" key="1">
    <citation type="submission" date="2021-02" db="EMBL/GenBank/DDBJ databases">
        <title>Rhodobacter shimadae sp. nov., an aerobic anoxygenic phototrophic bacterium isolated from a hot spring.</title>
        <authorList>
            <person name="Muramatsu S."/>
            <person name="Haruta S."/>
            <person name="Hirose S."/>
            <person name="Hanada S."/>
        </authorList>
    </citation>
    <scope>NUCLEOTIDE SEQUENCE</scope>
    <source>
        <strain evidence="8">N10</strain>
    </source>
</reference>
<feature type="transmembrane region" description="Helical" evidence="6">
    <location>
        <begin position="40"/>
        <end position="59"/>
    </location>
</feature>
<organism evidence="8 9">
    <name type="scientific">Neotabrizicola shimadae</name>
    <dbReference type="NCBI Taxonomy" id="2807096"/>
    <lineage>
        <taxon>Bacteria</taxon>
        <taxon>Pseudomonadati</taxon>
        <taxon>Pseudomonadota</taxon>
        <taxon>Alphaproteobacteria</taxon>
        <taxon>Rhodobacterales</taxon>
        <taxon>Paracoccaceae</taxon>
        <taxon>Neotabrizicola</taxon>
    </lineage>
</organism>
<dbReference type="KEGG" id="nsm:JO391_19780"/>
<dbReference type="Proteomes" id="UP000826300">
    <property type="component" value="Chromosome"/>
</dbReference>
<feature type="domain" description="EamA" evidence="7">
    <location>
        <begin position="9"/>
        <end position="140"/>
    </location>
</feature>
<dbReference type="SUPFAM" id="SSF103481">
    <property type="entry name" value="Multidrug resistance efflux transporter EmrE"/>
    <property type="match status" value="2"/>
</dbReference>
<dbReference type="InterPro" id="IPR000620">
    <property type="entry name" value="EamA_dom"/>
</dbReference>
<dbReference type="PANTHER" id="PTHR22911">
    <property type="entry name" value="ACYL-MALONYL CONDENSING ENZYME-RELATED"/>
    <property type="match status" value="1"/>
</dbReference>
<dbReference type="RefSeq" id="WP_220662115.1">
    <property type="nucleotide sequence ID" value="NZ_CP069370.1"/>
</dbReference>
<keyword evidence="5 6" id="KW-0472">Membrane</keyword>
<dbReference type="EMBL" id="CP069370">
    <property type="protein sequence ID" value="QYZ69899.1"/>
    <property type="molecule type" value="Genomic_DNA"/>
</dbReference>
<name>A0A8G1EDX5_9RHOB</name>
<accession>A0A8G1EDX5</accession>
<dbReference type="AlphaFoldDB" id="A0A8G1EDX5"/>
<keyword evidence="4 6" id="KW-1133">Transmembrane helix</keyword>
<sequence>MPALSPNLRGALLALAAFCLYACCDVAVKGLGLGMTSLQVMFFVAAGSLPWILGQALLSRPRARLTPALPGLTALRVAIIIGNGVLVTYAFTELPLAECYAIFFTMPLMVTLLAWPILGEPIDPRRGLVVLMGFLGVLIALNPQATDFKVAHLAAFGGATLGAMNSIMLRMIGSRESTAVMLLYPTAAQFMAAALFMPLVWVPPTAMAFGLALGIGLLGTMAGFAIIAAYRLAPAIVVAPMQYSQIIWASALGILFFDEWPGSMAVAGISVIIAAGVTLLAMAQGRVRTA</sequence>
<feature type="transmembrane region" description="Helical" evidence="6">
    <location>
        <begin position="181"/>
        <end position="201"/>
    </location>
</feature>
<evidence type="ECO:0000256" key="3">
    <source>
        <dbReference type="ARBA" id="ARBA00022692"/>
    </source>
</evidence>
<evidence type="ECO:0000313" key="9">
    <source>
        <dbReference type="Proteomes" id="UP000826300"/>
    </source>
</evidence>
<proteinExistence type="inferred from homology"/>
<feature type="transmembrane region" description="Helical" evidence="6">
    <location>
        <begin position="71"/>
        <end position="91"/>
    </location>
</feature>
<evidence type="ECO:0000256" key="5">
    <source>
        <dbReference type="ARBA" id="ARBA00023136"/>
    </source>
</evidence>
<dbReference type="GO" id="GO:0016020">
    <property type="term" value="C:membrane"/>
    <property type="evidence" value="ECO:0007669"/>
    <property type="project" value="UniProtKB-SubCell"/>
</dbReference>
<keyword evidence="3 6" id="KW-0812">Transmembrane</keyword>
<protein>
    <submittedName>
        <fullName evidence="8">DMT family transporter</fullName>
    </submittedName>
</protein>
<comment type="subcellular location">
    <subcellularLocation>
        <location evidence="1">Membrane</location>
        <topology evidence="1">Multi-pass membrane protein</topology>
    </subcellularLocation>
</comment>
<feature type="transmembrane region" description="Helical" evidence="6">
    <location>
        <begin position="127"/>
        <end position="145"/>
    </location>
</feature>
<keyword evidence="9" id="KW-1185">Reference proteome</keyword>
<dbReference type="Gene3D" id="1.10.3730.20">
    <property type="match status" value="1"/>
</dbReference>
<evidence type="ECO:0000313" key="8">
    <source>
        <dbReference type="EMBL" id="QYZ69899.1"/>
    </source>
</evidence>
<feature type="transmembrane region" description="Helical" evidence="6">
    <location>
        <begin position="151"/>
        <end position="169"/>
    </location>
</feature>